<protein>
    <recommendedName>
        <fullName evidence="1">DUF6546 domain-containing protein</fullName>
    </recommendedName>
</protein>
<evidence type="ECO:0000259" key="1">
    <source>
        <dbReference type="Pfam" id="PF20183"/>
    </source>
</evidence>
<feature type="domain" description="DUF6546" evidence="1">
    <location>
        <begin position="212"/>
        <end position="387"/>
    </location>
</feature>
<evidence type="ECO:0000313" key="3">
    <source>
        <dbReference type="Proteomes" id="UP000434172"/>
    </source>
</evidence>
<sequence>MRYSLPAELKTQILQHIIAQQPSSLAQYATVCRVWQDIIEPILFAEVTLYVTSTSILSRGTTASTLDKYISGPRKRELKNLRLVIDFDPLDFPNIPVGAFSPRLEFKARFVDIIDSFVDTLSKWKDMSFDLEIIEMNSSSRLLLHRGSNLLQQPKKLIECVRSIKHLEFNAERCHIRCSHGGFLSLLCSRMSDNLTELHYGFDQKNPDLAELYEDTCSFVPKSVKSLTIRNLDQRACLRLRVDLGAKMALDRVSMQLEALHVSHYVDAQALFSTFSSGNSISPLAWPNLRRLSITLYEFRYFNFPDRSQDPLLWTACAALEMPRLQRLDVWFPKINHRHGRYFRYWIEGGRAHVLWDMGFRAGMRQYLFNAWDAVARFHTSRPLDTDIRTMNSAEAGDEDPLQASLSFFEPYVPSMEQLRRAQVT</sequence>
<dbReference type="Pfam" id="PF20183">
    <property type="entry name" value="DUF6546"/>
    <property type="match status" value="1"/>
</dbReference>
<comment type="caution">
    <text evidence="2">The sequence shown here is derived from an EMBL/GenBank/DDBJ whole genome shotgun (WGS) entry which is preliminary data.</text>
</comment>
<reference evidence="2 3" key="1">
    <citation type="submission" date="2019-12" db="EMBL/GenBank/DDBJ databases">
        <title>A genome sequence resource for the geographically widespread anthracnose pathogen Colletotrichum asianum.</title>
        <authorList>
            <person name="Meng Y."/>
        </authorList>
    </citation>
    <scope>NUCLEOTIDE SEQUENCE [LARGE SCALE GENOMIC DNA]</scope>
    <source>
        <strain evidence="2 3">ICMP 18580</strain>
    </source>
</reference>
<dbReference type="InterPro" id="IPR046676">
    <property type="entry name" value="DUF6546"/>
</dbReference>
<keyword evidence="3" id="KW-1185">Reference proteome</keyword>
<organism evidence="2 3">
    <name type="scientific">Colletotrichum asianum</name>
    <dbReference type="NCBI Taxonomy" id="702518"/>
    <lineage>
        <taxon>Eukaryota</taxon>
        <taxon>Fungi</taxon>
        <taxon>Dikarya</taxon>
        <taxon>Ascomycota</taxon>
        <taxon>Pezizomycotina</taxon>
        <taxon>Sordariomycetes</taxon>
        <taxon>Hypocreomycetidae</taxon>
        <taxon>Glomerellales</taxon>
        <taxon>Glomerellaceae</taxon>
        <taxon>Colletotrichum</taxon>
        <taxon>Colletotrichum gloeosporioides species complex</taxon>
    </lineage>
</organism>
<gene>
    <name evidence="2" type="ORF">GQ607_001098</name>
</gene>
<accession>A0A8H3WPS7</accession>
<dbReference type="Proteomes" id="UP000434172">
    <property type="component" value="Unassembled WGS sequence"/>
</dbReference>
<dbReference type="AlphaFoldDB" id="A0A8H3WPS7"/>
<name>A0A8H3WPS7_9PEZI</name>
<proteinExistence type="predicted"/>
<dbReference type="EMBL" id="WOWK01000002">
    <property type="protein sequence ID" value="KAF0331978.1"/>
    <property type="molecule type" value="Genomic_DNA"/>
</dbReference>
<evidence type="ECO:0000313" key="2">
    <source>
        <dbReference type="EMBL" id="KAF0331978.1"/>
    </source>
</evidence>
<dbReference type="OrthoDB" id="4802432at2759"/>